<keyword evidence="1" id="KW-0479">Metal-binding</keyword>
<dbReference type="SUPFAM" id="SSF57667">
    <property type="entry name" value="beta-beta-alpha zinc fingers"/>
    <property type="match status" value="1"/>
</dbReference>
<name>A0AAD8IL91_9APIA</name>
<dbReference type="FunFam" id="3.30.160.60:FF:000554">
    <property type="entry name" value="protein indeterminate-domain 12-like"/>
    <property type="match status" value="1"/>
</dbReference>
<evidence type="ECO:0000256" key="8">
    <source>
        <dbReference type="PROSITE-ProRule" id="PRU00042"/>
    </source>
</evidence>
<dbReference type="GO" id="GO:0008270">
    <property type="term" value="F:zinc ion binding"/>
    <property type="evidence" value="ECO:0007669"/>
    <property type="project" value="UniProtKB-KW"/>
</dbReference>
<dbReference type="Pfam" id="PF22995">
    <property type="entry name" value="C2CH-3rd_BIRD-IDD"/>
    <property type="match status" value="1"/>
</dbReference>
<keyword evidence="3 8" id="KW-0863">Zinc-finger</keyword>
<evidence type="ECO:0000256" key="5">
    <source>
        <dbReference type="ARBA" id="ARBA00023015"/>
    </source>
</evidence>
<accession>A0AAD8IL91</accession>
<evidence type="ECO:0000259" key="9">
    <source>
        <dbReference type="PROSITE" id="PS50157"/>
    </source>
</evidence>
<dbReference type="EMBL" id="JAUIZM010000004">
    <property type="protein sequence ID" value="KAK1387188.1"/>
    <property type="molecule type" value="Genomic_DNA"/>
</dbReference>
<sequence length="182" mass="21405">MYVTGPDAEIVALSPRTLMATNRFWCDVCEKGFQREQNLHFHRREHNLPWKLKRRTSHEIRKKVYICPEQDCVHHDPSRALGDLTGIKKHFLRKHGEKKFCCNKCNKMYAVVFSDWKARDKICGTKEYICECGTTFSRRDNLPITIHFVMHLLKRWQVTQQIATPAAAWLLAFSQMLVTMVP</sequence>
<evidence type="ECO:0000256" key="4">
    <source>
        <dbReference type="ARBA" id="ARBA00022833"/>
    </source>
</evidence>
<dbReference type="PROSITE" id="PS50157">
    <property type="entry name" value="ZINC_FINGER_C2H2_2"/>
    <property type="match status" value="1"/>
</dbReference>
<dbReference type="AlphaFoldDB" id="A0AAD8IL91"/>
<evidence type="ECO:0000256" key="7">
    <source>
        <dbReference type="ARBA" id="ARBA00023163"/>
    </source>
</evidence>
<dbReference type="GO" id="GO:0003677">
    <property type="term" value="F:DNA binding"/>
    <property type="evidence" value="ECO:0007669"/>
    <property type="project" value="UniProtKB-KW"/>
</dbReference>
<feature type="domain" description="C2H2-type" evidence="9">
    <location>
        <begin position="24"/>
        <end position="46"/>
    </location>
</feature>
<keyword evidence="7" id="KW-0804">Transcription</keyword>
<dbReference type="Proteomes" id="UP001237642">
    <property type="component" value="Unassembled WGS sequence"/>
</dbReference>
<evidence type="ECO:0000256" key="2">
    <source>
        <dbReference type="ARBA" id="ARBA00022737"/>
    </source>
</evidence>
<evidence type="ECO:0000313" key="11">
    <source>
        <dbReference type="Proteomes" id="UP001237642"/>
    </source>
</evidence>
<gene>
    <name evidence="10" type="ORF">POM88_015366</name>
</gene>
<dbReference type="Gene3D" id="3.30.160.60">
    <property type="entry name" value="Classic Zinc Finger"/>
    <property type="match status" value="1"/>
</dbReference>
<comment type="caution">
    <text evidence="10">The sequence shown here is derived from an EMBL/GenBank/DDBJ whole genome shotgun (WGS) entry which is preliminary data.</text>
</comment>
<keyword evidence="2" id="KW-0677">Repeat</keyword>
<evidence type="ECO:0000313" key="10">
    <source>
        <dbReference type="EMBL" id="KAK1387188.1"/>
    </source>
</evidence>
<dbReference type="Pfam" id="PF22996">
    <property type="entry name" value="C2H2-2nd_BIRD-IDD"/>
    <property type="match status" value="1"/>
</dbReference>
<reference evidence="10" key="2">
    <citation type="submission" date="2023-05" db="EMBL/GenBank/DDBJ databases">
        <authorList>
            <person name="Schelkunov M.I."/>
        </authorList>
    </citation>
    <scope>NUCLEOTIDE SEQUENCE</scope>
    <source>
        <strain evidence="10">Hsosn_3</strain>
        <tissue evidence="10">Leaf</tissue>
    </source>
</reference>
<dbReference type="GO" id="GO:0003700">
    <property type="term" value="F:DNA-binding transcription factor activity"/>
    <property type="evidence" value="ECO:0007669"/>
    <property type="project" value="TreeGrafter"/>
</dbReference>
<reference evidence="10" key="1">
    <citation type="submission" date="2023-02" db="EMBL/GenBank/DDBJ databases">
        <title>Genome of toxic invasive species Heracleum sosnowskyi carries increased number of genes despite the absence of recent whole-genome duplications.</title>
        <authorList>
            <person name="Schelkunov M."/>
            <person name="Shtratnikova V."/>
            <person name="Makarenko M."/>
            <person name="Klepikova A."/>
            <person name="Omelchenko D."/>
            <person name="Novikova G."/>
            <person name="Obukhova E."/>
            <person name="Bogdanov V."/>
            <person name="Penin A."/>
            <person name="Logacheva M."/>
        </authorList>
    </citation>
    <scope>NUCLEOTIDE SEQUENCE</scope>
    <source>
        <strain evidence="10">Hsosn_3</strain>
        <tissue evidence="10">Leaf</tissue>
    </source>
</reference>
<dbReference type="InterPro" id="IPR055187">
    <property type="entry name" value="C2CH-3rd_BIRD-IDD"/>
</dbReference>
<evidence type="ECO:0000256" key="3">
    <source>
        <dbReference type="ARBA" id="ARBA00022771"/>
    </source>
</evidence>
<dbReference type="InterPro" id="IPR013087">
    <property type="entry name" value="Znf_C2H2_type"/>
</dbReference>
<dbReference type="PROSITE" id="PS00028">
    <property type="entry name" value="ZINC_FINGER_C2H2_1"/>
    <property type="match status" value="1"/>
</dbReference>
<dbReference type="PANTHER" id="PTHR10593">
    <property type="entry name" value="SERINE/THREONINE-PROTEIN KINASE RIO"/>
    <property type="match status" value="1"/>
</dbReference>
<dbReference type="InterPro" id="IPR036236">
    <property type="entry name" value="Znf_C2H2_sf"/>
</dbReference>
<dbReference type="GO" id="GO:0005634">
    <property type="term" value="C:nucleus"/>
    <property type="evidence" value="ECO:0007669"/>
    <property type="project" value="TreeGrafter"/>
</dbReference>
<dbReference type="InterPro" id="IPR055186">
    <property type="entry name" value="C2H2-2nd_BIRD-IDD"/>
</dbReference>
<keyword evidence="5" id="KW-0805">Transcription regulation</keyword>
<dbReference type="InterPro" id="IPR031140">
    <property type="entry name" value="IDD1-16"/>
</dbReference>
<keyword evidence="4" id="KW-0862">Zinc</keyword>
<evidence type="ECO:0000256" key="6">
    <source>
        <dbReference type="ARBA" id="ARBA00023125"/>
    </source>
</evidence>
<protein>
    <submittedName>
        <fullName evidence="10">Zinc finger protein MAGPIE</fullName>
    </submittedName>
</protein>
<dbReference type="PANTHER" id="PTHR10593:SF236">
    <property type="entry name" value="PROTEIN INDETERMINATE-DOMAIN 11"/>
    <property type="match status" value="1"/>
</dbReference>
<proteinExistence type="predicted"/>
<keyword evidence="11" id="KW-1185">Reference proteome</keyword>
<keyword evidence="6" id="KW-0238">DNA-binding</keyword>
<evidence type="ECO:0000256" key="1">
    <source>
        <dbReference type="ARBA" id="ARBA00022723"/>
    </source>
</evidence>
<organism evidence="10 11">
    <name type="scientific">Heracleum sosnowskyi</name>
    <dbReference type="NCBI Taxonomy" id="360622"/>
    <lineage>
        <taxon>Eukaryota</taxon>
        <taxon>Viridiplantae</taxon>
        <taxon>Streptophyta</taxon>
        <taxon>Embryophyta</taxon>
        <taxon>Tracheophyta</taxon>
        <taxon>Spermatophyta</taxon>
        <taxon>Magnoliopsida</taxon>
        <taxon>eudicotyledons</taxon>
        <taxon>Gunneridae</taxon>
        <taxon>Pentapetalae</taxon>
        <taxon>asterids</taxon>
        <taxon>campanulids</taxon>
        <taxon>Apiales</taxon>
        <taxon>Apiaceae</taxon>
        <taxon>Apioideae</taxon>
        <taxon>apioid superclade</taxon>
        <taxon>Tordylieae</taxon>
        <taxon>Tordyliinae</taxon>
        <taxon>Heracleum</taxon>
    </lineage>
</organism>